<dbReference type="Proteomes" id="UP000663940">
    <property type="component" value="Chromosome"/>
</dbReference>
<dbReference type="InterPro" id="IPR036661">
    <property type="entry name" value="Luciferase-like_sf"/>
</dbReference>
<dbReference type="FunFam" id="3.20.20.30:FF:000002">
    <property type="entry name" value="LLM class flavin-dependent oxidoreductase"/>
    <property type="match status" value="1"/>
</dbReference>
<dbReference type="PANTHER" id="PTHR30137:SF6">
    <property type="entry name" value="LUCIFERASE-LIKE MONOOXYGENASE"/>
    <property type="match status" value="1"/>
</dbReference>
<evidence type="ECO:0000313" key="4">
    <source>
        <dbReference type="EMBL" id="QEM04984.1"/>
    </source>
</evidence>
<dbReference type="GO" id="GO:0016705">
    <property type="term" value="F:oxidoreductase activity, acting on paired donors, with incorporation or reduction of molecular oxygen"/>
    <property type="evidence" value="ECO:0007669"/>
    <property type="project" value="InterPro"/>
</dbReference>
<evidence type="ECO:0000313" key="5">
    <source>
        <dbReference type="EMBL" id="QTE52498.1"/>
    </source>
</evidence>
<evidence type="ECO:0000259" key="3">
    <source>
        <dbReference type="Pfam" id="PF00296"/>
    </source>
</evidence>
<name>A0AAE6MJ74_9SPHI</name>
<organism evidence="4 6">
    <name type="scientific">Mucilaginibacter rubeus</name>
    <dbReference type="NCBI Taxonomy" id="2027860"/>
    <lineage>
        <taxon>Bacteria</taxon>
        <taxon>Pseudomonadati</taxon>
        <taxon>Bacteroidota</taxon>
        <taxon>Sphingobacteriia</taxon>
        <taxon>Sphingobacteriales</taxon>
        <taxon>Sphingobacteriaceae</taxon>
        <taxon>Mucilaginibacter</taxon>
    </lineage>
</organism>
<dbReference type="InterPro" id="IPR011251">
    <property type="entry name" value="Luciferase-like_dom"/>
</dbReference>
<dbReference type="Pfam" id="PF00296">
    <property type="entry name" value="Bac_luciferase"/>
    <property type="match status" value="1"/>
</dbReference>
<evidence type="ECO:0000313" key="6">
    <source>
        <dbReference type="Proteomes" id="UP000250557"/>
    </source>
</evidence>
<sequence>MSKQLSDIKYSVLDLATVVEGFTAADTFKRSMELALQAEAGGYTRYWFAEHHNMIGVASSAPQILIGYIAGGTKTIRVGSGGMMLPNHAPLIVAEQFGTLATLYPNRIDLGLGRAPGTDQVTAMAIRGENMHAPNHFPQDVQQLQKLFSEENRNGKVRANPGEGLDIPIWILGSSTDSAYLAAELGLPYAFASHFAPAYFKQAIAVYRQNFKPSAQLAEPYVMACVNVVAADNDTEAKRLFTSLQQFFMGVITGKRALLQPPVATMDNIWNPYEAEAVNQMLAYAFIGGPETIQQQMQEFISETKIDEVMVTSHIYDHQAKLRSYQLFAEALTSQTADLAAYKA</sequence>
<reference evidence="4 6" key="1">
    <citation type="submission" date="2019-08" db="EMBL/GenBank/DDBJ databases">
        <title>Comparative genome analysis confer to the adaptation heavy metal polluted environment.</title>
        <authorList>
            <person name="Li Y."/>
        </authorList>
    </citation>
    <scope>NUCLEOTIDE SEQUENCE [LARGE SCALE GENOMIC DNA]</scope>
    <source>
        <strain evidence="4 6">P2</strain>
    </source>
</reference>
<dbReference type="RefSeq" id="WP_112654573.1">
    <property type="nucleotide sequence ID" value="NZ_CP043451.1"/>
</dbReference>
<reference evidence="5 7" key="2">
    <citation type="submission" date="2021-03" db="EMBL/GenBank/DDBJ databases">
        <title>Mucilaginibacter strains isolated from gold and copper mining confer multi heavy-metal resistance.</title>
        <authorList>
            <person name="Li Y."/>
        </authorList>
    </citation>
    <scope>NUCLEOTIDE SEQUENCE [LARGE SCALE GENOMIC DNA]</scope>
    <source>
        <strain evidence="5 7">P2-4</strain>
    </source>
</reference>
<protein>
    <recommendedName>
        <fullName evidence="2">Luciferase-like monooxygenase</fullName>
    </recommendedName>
</protein>
<dbReference type="Proteomes" id="UP000250557">
    <property type="component" value="Chromosome"/>
</dbReference>
<feature type="domain" description="Luciferase-like" evidence="3">
    <location>
        <begin position="23"/>
        <end position="299"/>
    </location>
</feature>
<proteinExistence type="predicted"/>
<evidence type="ECO:0000256" key="1">
    <source>
        <dbReference type="ARBA" id="ARBA00007789"/>
    </source>
</evidence>
<dbReference type="EMBL" id="CP071880">
    <property type="protein sequence ID" value="QTE52498.1"/>
    <property type="molecule type" value="Genomic_DNA"/>
</dbReference>
<gene>
    <name evidence="4" type="ORF">DIU31_016220</name>
    <name evidence="5" type="ORF">J3L21_11270</name>
</gene>
<dbReference type="PANTHER" id="PTHR30137">
    <property type="entry name" value="LUCIFERASE-LIKE MONOOXYGENASE"/>
    <property type="match status" value="1"/>
</dbReference>
<evidence type="ECO:0000256" key="2">
    <source>
        <dbReference type="ARBA" id="ARBA00074555"/>
    </source>
</evidence>
<comment type="similarity">
    <text evidence="1">To bacterial alkanal monooxygenase alpha and beta chains.</text>
</comment>
<evidence type="ECO:0000313" key="7">
    <source>
        <dbReference type="Proteomes" id="UP000663940"/>
    </source>
</evidence>
<accession>A0AAE6MJ74</accession>
<dbReference type="AlphaFoldDB" id="A0AAE6MJ74"/>
<keyword evidence="7" id="KW-1185">Reference proteome</keyword>
<dbReference type="InterPro" id="IPR019949">
    <property type="entry name" value="CmoO-like"/>
</dbReference>
<dbReference type="InterPro" id="IPR050766">
    <property type="entry name" value="Bact_Lucif_Oxidored"/>
</dbReference>
<dbReference type="NCBIfam" id="TIGR03558">
    <property type="entry name" value="oxido_grp_1"/>
    <property type="match status" value="1"/>
</dbReference>
<dbReference type="SUPFAM" id="SSF51679">
    <property type="entry name" value="Bacterial luciferase-like"/>
    <property type="match status" value="1"/>
</dbReference>
<dbReference type="GO" id="GO:0005829">
    <property type="term" value="C:cytosol"/>
    <property type="evidence" value="ECO:0007669"/>
    <property type="project" value="TreeGrafter"/>
</dbReference>
<dbReference type="CDD" id="cd00347">
    <property type="entry name" value="Flavin_utilizing_monoxygenases"/>
    <property type="match status" value="2"/>
</dbReference>
<dbReference type="Gene3D" id="3.20.20.30">
    <property type="entry name" value="Luciferase-like domain"/>
    <property type="match status" value="1"/>
</dbReference>
<dbReference type="EMBL" id="CP043451">
    <property type="protein sequence ID" value="QEM04984.1"/>
    <property type="molecule type" value="Genomic_DNA"/>
</dbReference>